<comment type="similarity">
    <text evidence="2">Belongs to the EccD/Snm4 family.</text>
</comment>
<keyword evidence="3" id="KW-1003">Cell membrane</keyword>
<evidence type="ECO:0000256" key="4">
    <source>
        <dbReference type="ARBA" id="ARBA00022692"/>
    </source>
</evidence>
<dbReference type="RefSeq" id="WP_083029951.1">
    <property type="nucleotide sequence ID" value="NZ_AP022618.1"/>
</dbReference>
<organism evidence="8 9">
    <name type="scientific">Mycolicibacterium insubricum</name>
    <dbReference type="NCBI Taxonomy" id="444597"/>
    <lineage>
        <taxon>Bacteria</taxon>
        <taxon>Bacillati</taxon>
        <taxon>Actinomycetota</taxon>
        <taxon>Actinomycetes</taxon>
        <taxon>Mycobacteriales</taxon>
        <taxon>Mycobacteriaceae</taxon>
        <taxon>Mycolicibacterium</taxon>
    </lineage>
</organism>
<comment type="subcellular location">
    <subcellularLocation>
        <location evidence="1">Cell membrane</location>
        <topology evidence="1">Multi-pass membrane protein</topology>
    </subcellularLocation>
</comment>
<keyword evidence="4" id="KW-0812">Transmembrane</keyword>
<dbReference type="GO" id="GO:0005886">
    <property type="term" value="C:plasma membrane"/>
    <property type="evidence" value="ECO:0007669"/>
    <property type="project" value="UniProtKB-SubCell"/>
</dbReference>
<accession>A0A1X0DHY4</accession>
<evidence type="ECO:0000256" key="1">
    <source>
        <dbReference type="ARBA" id="ARBA00004651"/>
    </source>
</evidence>
<keyword evidence="6" id="KW-0472">Membrane</keyword>
<reference evidence="8 9" key="1">
    <citation type="submission" date="2016-12" db="EMBL/GenBank/DDBJ databases">
        <title>The new phylogeny of genus Mycobacterium.</title>
        <authorList>
            <person name="Tortoli E."/>
            <person name="Trovato A."/>
            <person name="Cirillo D.M."/>
        </authorList>
    </citation>
    <scope>NUCLEOTIDE SEQUENCE [LARGE SCALE GENOMIC DNA]</scope>
    <source>
        <strain evidence="8 9">DSM 45130</strain>
    </source>
</reference>
<evidence type="ECO:0000313" key="8">
    <source>
        <dbReference type="EMBL" id="ORA71991.1"/>
    </source>
</evidence>
<evidence type="ECO:0000259" key="7">
    <source>
        <dbReference type="Pfam" id="PF19053"/>
    </source>
</evidence>
<dbReference type="InterPro" id="IPR044049">
    <property type="entry name" value="EccD_transm"/>
</dbReference>
<dbReference type="OrthoDB" id="4640662at2"/>
<sequence>MASAVQAGPTVRLPARCAVAVICGDQLISQVYPAAVPIEAFLDNAVELLDEELRRRGGTGLQTGTGYEFLRVNGTRLEPEKSFDELGVEDGEALMLAPTGAGDPFEPQCESLSTGLARTGRALFTPMTARTAVHLALVALLAATATLLAAGIRHRLTDDSVLTTLVTGAPGVAALLAAVVVRRWWPRRTELRTGFGAAAVPALAVAAATAAPGPLGAPHVFIGALTAAVAVVGVGALRGRPDPAATAVTATLVSLCTLLDGAAALRMWRPMPAQWLGMIGLIALLLAVTLAPTIALRAARIRPPHFGSITGRDLFHRADGLPADAVAPVDERGTDAEPNSDTTARGADIAAAARRGNAVLTGLCAAIAVALPPAVWLTLMPGRPRATAAAWLAGLFLVIFAIRARNFADRKQSAALLGGVIVAVCAGVSRYLWAAPADLGSALICAAAALTGFGALVLIAALLVPATRFTPLVRMAAEWAELVAIVIALPLAAWIGGLFAWVRMR</sequence>
<protein>
    <submittedName>
        <fullName evidence="8">Type VII secretion integral membrane protein EccD</fullName>
    </submittedName>
</protein>
<feature type="domain" description="EccD-like transmembrane" evidence="7">
    <location>
        <begin position="129"/>
        <end position="503"/>
    </location>
</feature>
<dbReference type="EMBL" id="MVHS01000010">
    <property type="protein sequence ID" value="ORA71991.1"/>
    <property type="molecule type" value="Genomic_DNA"/>
</dbReference>
<dbReference type="NCBIfam" id="TIGR03920">
    <property type="entry name" value="T7SS_EccD"/>
    <property type="match status" value="1"/>
</dbReference>
<dbReference type="Pfam" id="PF19053">
    <property type="entry name" value="EccD"/>
    <property type="match status" value="1"/>
</dbReference>
<name>A0A1X0DHY4_9MYCO</name>
<evidence type="ECO:0000313" key="9">
    <source>
        <dbReference type="Proteomes" id="UP000192801"/>
    </source>
</evidence>
<dbReference type="Gene3D" id="3.10.20.90">
    <property type="entry name" value="Phosphatidylinositol 3-kinase Catalytic Subunit, Chain A, domain 1"/>
    <property type="match status" value="1"/>
</dbReference>
<keyword evidence="9" id="KW-1185">Reference proteome</keyword>
<evidence type="ECO:0000256" key="3">
    <source>
        <dbReference type="ARBA" id="ARBA00022475"/>
    </source>
</evidence>
<dbReference type="STRING" id="444597.BST26_06515"/>
<dbReference type="AlphaFoldDB" id="A0A1X0DHY4"/>
<evidence type="ECO:0000256" key="6">
    <source>
        <dbReference type="ARBA" id="ARBA00023136"/>
    </source>
</evidence>
<dbReference type="Pfam" id="PF08817">
    <property type="entry name" value="YukD"/>
    <property type="match status" value="1"/>
</dbReference>
<dbReference type="Proteomes" id="UP000192801">
    <property type="component" value="Unassembled WGS sequence"/>
</dbReference>
<comment type="caution">
    <text evidence="8">The sequence shown here is derived from an EMBL/GenBank/DDBJ whole genome shotgun (WGS) entry which is preliminary data.</text>
</comment>
<gene>
    <name evidence="8" type="ORF">BST26_06515</name>
</gene>
<proteinExistence type="inferred from homology"/>
<evidence type="ECO:0000256" key="5">
    <source>
        <dbReference type="ARBA" id="ARBA00022989"/>
    </source>
</evidence>
<dbReference type="InterPro" id="IPR006707">
    <property type="entry name" value="T7SS_EccD"/>
</dbReference>
<dbReference type="InterPro" id="IPR024962">
    <property type="entry name" value="YukD-like"/>
</dbReference>
<evidence type="ECO:0000256" key="2">
    <source>
        <dbReference type="ARBA" id="ARBA00006162"/>
    </source>
</evidence>
<keyword evidence="5" id="KW-1133">Transmembrane helix</keyword>